<keyword evidence="2" id="KW-1133">Transmembrane helix</keyword>
<feature type="transmembrane region" description="Helical" evidence="2">
    <location>
        <begin position="256"/>
        <end position="274"/>
    </location>
</feature>
<keyword evidence="2" id="KW-0472">Membrane</keyword>
<keyword evidence="1" id="KW-0175">Coiled coil</keyword>
<keyword evidence="4" id="KW-1185">Reference proteome</keyword>
<sequence>MSGRWRKFLNGGHRIACLSVMLCDTQLSENITANQLINYEILRYQQKELLQKQKQDREFVQRLQKIQTVLESSLEENNWLVLKRHVQYQSYELARAQMQVQSLALTIAQLTDEYGHLAEQLVDTAIDQVVNAMDKKRQSVMDDLALYTNEVFDQTESVWSLFKEVEGMLQSLEGQQQELLQDLNTTIAQANMAIHNMTTQFESQLQQAWQELDRLPFKLWSSLFPSNSLLALLVATISIVVTWLTPILVLLQGIRVQFAVSLLSAVWLVAWLGLSRDTFACIMVFIWKEMDTFSASEITAWFWTIHTAHSICPSLTAD</sequence>
<dbReference type="OrthoDB" id="5311848at2759"/>
<keyword evidence="2" id="KW-0812">Transmembrane</keyword>
<protein>
    <submittedName>
        <fullName evidence="3">Uncharacterized protein</fullName>
    </submittedName>
</protein>
<feature type="transmembrane region" description="Helical" evidence="2">
    <location>
        <begin position="229"/>
        <end position="250"/>
    </location>
</feature>
<proteinExistence type="predicted"/>
<comment type="caution">
    <text evidence="3">The sequence shown here is derived from an EMBL/GenBank/DDBJ whole genome shotgun (WGS) entry which is preliminary data.</text>
</comment>
<accession>A0A8H7PGQ4</accession>
<reference evidence="3" key="1">
    <citation type="submission" date="2020-12" db="EMBL/GenBank/DDBJ databases">
        <title>Metabolic potential, ecology and presence of endohyphal bacteria is reflected in genomic diversity of Mucoromycotina.</title>
        <authorList>
            <person name="Muszewska A."/>
            <person name="Okrasinska A."/>
            <person name="Steczkiewicz K."/>
            <person name="Drgas O."/>
            <person name="Orlowska M."/>
            <person name="Perlinska-Lenart U."/>
            <person name="Aleksandrzak-Piekarczyk T."/>
            <person name="Szatraj K."/>
            <person name="Zielenkiewicz U."/>
            <person name="Pilsyk S."/>
            <person name="Malc E."/>
            <person name="Mieczkowski P."/>
            <person name="Kruszewska J.S."/>
            <person name="Biernat P."/>
            <person name="Pawlowska J."/>
        </authorList>
    </citation>
    <scope>NUCLEOTIDE SEQUENCE</scope>
    <source>
        <strain evidence="3">WA0000067209</strain>
    </source>
</reference>
<feature type="coiled-coil region" evidence="1">
    <location>
        <begin position="162"/>
        <end position="200"/>
    </location>
</feature>
<dbReference type="AlphaFoldDB" id="A0A8H7PGQ4"/>
<evidence type="ECO:0000313" key="3">
    <source>
        <dbReference type="EMBL" id="KAG2173651.1"/>
    </source>
</evidence>
<dbReference type="EMBL" id="JAEPQZ010000014">
    <property type="protein sequence ID" value="KAG2173651.1"/>
    <property type="molecule type" value="Genomic_DNA"/>
</dbReference>
<organism evidence="3 4">
    <name type="scientific">Mortierella isabellina</name>
    <name type="common">Filamentous fungus</name>
    <name type="synonym">Umbelopsis isabellina</name>
    <dbReference type="NCBI Taxonomy" id="91625"/>
    <lineage>
        <taxon>Eukaryota</taxon>
        <taxon>Fungi</taxon>
        <taxon>Fungi incertae sedis</taxon>
        <taxon>Mucoromycota</taxon>
        <taxon>Mucoromycotina</taxon>
        <taxon>Umbelopsidomycetes</taxon>
        <taxon>Umbelopsidales</taxon>
        <taxon>Umbelopsidaceae</taxon>
        <taxon>Umbelopsis</taxon>
    </lineage>
</organism>
<evidence type="ECO:0000256" key="1">
    <source>
        <dbReference type="SAM" id="Coils"/>
    </source>
</evidence>
<name>A0A8H7PGQ4_MORIS</name>
<evidence type="ECO:0000256" key="2">
    <source>
        <dbReference type="SAM" id="Phobius"/>
    </source>
</evidence>
<dbReference type="Proteomes" id="UP000654370">
    <property type="component" value="Unassembled WGS sequence"/>
</dbReference>
<evidence type="ECO:0000313" key="4">
    <source>
        <dbReference type="Proteomes" id="UP000654370"/>
    </source>
</evidence>
<gene>
    <name evidence="3" type="ORF">INT43_005069</name>
</gene>